<dbReference type="InterPro" id="IPR001401">
    <property type="entry name" value="Dynamin_GTPase"/>
</dbReference>
<dbReference type="GO" id="GO:0005739">
    <property type="term" value="C:mitochondrion"/>
    <property type="evidence" value="ECO:0007669"/>
    <property type="project" value="TreeGrafter"/>
</dbReference>
<dbReference type="InterPro" id="IPR022812">
    <property type="entry name" value="Dynamin"/>
</dbReference>
<dbReference type="GO" id="GO:0048312">
    <property type="term" value="P:intracellular distribution of mitochondria"/>
    <property type="evidence" value="ECO:0007669"/>
    <property type="project" value="TreeGrafter"/>
</dbReference>
<dbReference type="PRINTS" id="PR00195">
    <property type="entry name" value="DYNAMIN"/>
</dbReference>
<dbReference type="GO" id="GO:0005874">
    <property type="term" value="C:microtubule"/>
    <property type="evidence" value="ECO:0007669"/>
    <property type="project" value="TreeGrafter"/>
</dbReference>
<evidence type="ECO:0000256" key="1">
    <source>
        <dbReference type="ARBA" id="ARBA00022741"/>
    </source>
</evidence>
<feature type="domain" description="Dynamin GTPase" evidence="3">
    <location>
        <begin position="1"/>
        <end position="227"/>
    </location>
</feature>
<gene>
    <name evidence="4" type="ORF">Cvel_11283</name>
</gene>
<dbReference type="GO" id="GO:0008017">
    <property type="term" value="F:microtubule binding"/>
    <property type="evidence" value="ECO:0007669"/>
    <property type="project" value="TreeGrafter"/>
</dbReference>
<protein>
    <recommendedName>
        <fullName evidence="3">Dynamin GTPase domain-containing protein</fullName>
    </recommendedName>
</protein>
<dbReference type="Gene3D" id="3.40.50.300">
    <property type="entry name" value="P-loop containing nucleotide triphosphate hydrolases"/>
    <property type="match status" value="2"/>
</dbReference>
<dbReference type="GO" id="GO:0016020">
    <property type="term" value="C:membrane"/>
    <property type="evidence" value="ECO:0007669"/>
    <property type="project" value="TreeGrafter"/>
</dbReference>
<dbReference type="InterPro" id="IPR027417">
    <property type="entry name" value="P-loop_NTPase"/>
</dbReference>
<dbReference type="EMBL" id="CDMZ01005254">
    <property type="protein sequence ID" value="CEM52458.1"/>
    <property type="molecule type" value="Genomic_DNA"/>
</dbReference>
<evidence type="ECO:0000259" key="3">
    <source>
        <dbReference type="SMART" id="SM00053"/>
    </source>
</evidence>
<reference evidence="4" key="1">
    <citation type="submission" date="2014-11" db="EMBL/GenBank/DDBJ databases">
        <authorList>
            <person name="Otto D Thomas"/>
            <person name="Naeem Raeece"/>
        </authorList>
    </citation>
    <scope>NUCLEOTIDE SEQUENCE</scope>
</reference>
<keyword evidence="1" id="KW-0547">Nucleotide-binding</keyword>
<dbReference type="GO" id="GO:0000266">
    <property type="term" value="P:mitochondrial fission"/>
    <property type="evidence" value="ECO:0007669"/>
    <property type="project" value="TreeGrafter"/>
</dbReference>
<dbReference type="AlphaFoldDB" id="A0A0G4I6A9"/>
<accession>A0A0G4I6A9</accession>
<keyword evidence="2" id="KW-0342">GTP-binding</keyword>
<evidence type="ECO:0000256" key="2">
    <source>
        <dbReference type="ARBA" id="ARBA00023134"/>
    </source>
</evidence>
<evidence type="ECO:0000313" key="4">
    <source>
        <dbReference type="EMBL" id="CEM52458.1"/>
    </source>
</evidence>
<dbReference type="Pfam" id="PF00350">
    <property type="entry name" value="Dynamin_N"/>
    <property type="match status" value="1"/>
</dbReference>
<dbReference type="InterPro" id="IPR045063">
    <property type="entry name" value="Dynamin_N"/>
</dbReference>
<dbReference type="GO" id="GO:0003924">
    <property type="term" value="F:GTPase activity"/>
    <property type="evidence" value="ECO:0007669"/>
    <property type="project" value="InterPro"/>
</dbReference>
<dbReference type="PhylomeDB" id="A0A0G4I6A9"/>
<dbReference type="GO" id="GO:0006897">
    <property type="term" value="P:endocytosis"/>
    <property type="evidence" value="ECO:0007669"/>
    <property type="project" value="TreeGrafter"/>
</dbReference>
<name>A0A0G4I6A9_9ALVE</name>
<dbReference type="PANTHER" id="PTHR11566">
    <property type="entry name" value="DYNAMIN"/>
    <property type="match status" value="1"/>
</dbReference>
<dbReference type="PANTHER" id="PTHR11566:SF21">
    <property type="entry name" value="DYNAMIN RELATED PROTEIN 1, ISOFORM A"/>
    <property type="match status" value="1"/>
</dbReference>
<dbReference type="GO" id="GO:0016559">
    <property type="term" value="P:peroxisome fission"/>
    <property type="evidence" value="ECO:0007669"/>
    <property type="project" value="TreeGrafter"/>
</dbReference>
<organism evidence="4">
    <name type="scientific">Chromera velia CCMP2878</name>
    <dbReference type="NCBI Taxonomy" id="1169474"/>
    <lineage>
        <taxon>Eukaryota</taxon>
        <taxon>Sar</taxon>
        <taxon>Alveolata</taxon>
        <taxon>Colpodellida</taxon>
        <taxon>Chromeraceae</taxon>
        <taxon>Chromera</taxon>
    </lineage>
</organism>
<sequence>MEKFRKVPEILDKVDDVRRLLSRSPDLESEVPQFVVVGLQSSGKSSVFQRTCKIRLPRDANVCRRVPIELCVRRSPAGCEPKIRVGKKAFDSADSEAVEKEIKSLQDEIRGDKDFSDQVVAVEVESRELPNGLVEELINSRIKKKSALILHVAPLNQDAGTINTWAIVNDADPDKQRTVIVLTKADLIPSSQVLVRRLKDIMKDDSDSEACRYFIVDGRAEEDEQASLAEVREWLSESPLMEKVKIGLPNLLGSLEDVLVRHILPSLPKLKESLQTQERACRKKLEEIGTEPPRSTTALMGGFTAFQTALEDSRGVESTFGGLQKRN</sequence>
<dbReference type="VEuPathDB" id="CryptoDB:Cvel_11283"/>
<proteinExistence type="predicted"/>
<dbReference type="SUPFAM" id="SSF52540">
    <property type="entry name" value="P-loop containing nucleoside triphosphate hydrolases"/>
    <property type="match status" value="1"/>
</dbReference>
<dbReference type="SMART" id="SM00053">
    <property type="entry name" value="DYNc"/>
    <property type="match status" value="1"/>
</dbReference>
<dbReference type="Pfam" id="PF01031">
    <property type="entry name" value="Dynamin_M"/>
    <property type="match status" value="1"/>
</dbReference>
<dbReference type="InterPro" id="IPR000375">
    <property type="entry name" value="Dynamin_stalk"/>
</dbReference>
<dbReference type="GO" id="GO:0005525">
    <property type="term" value="F:GTP binding"/>
    <property type="evidence" value="ECO:0007669"/>
    <property type="project" value="InterPro"/>
</dbReference>